<dbReference type="GO" id="GO:0005385">
    <property type="term" value="F:zinc ion transmembrane transporter activity"/>
    <property type="evidence" value="ECO:0007669"/>
    <property type="project" value="TreeGrafter"/>
</dbReference>
<dbReference type="Pfam" id="PF16916">
    <property type="entry name" value="ZT_dimer"/>
    <property type="match status" value="1"/>
</dbReference>
<evidence type="ECO:0000256" key="8">
    <source>
        <dbReference type="SAM" id="MobiDB-lite"/>
    </source>
</evidence>
<keyword evidence="3" id="KW-0813">Transport</keyword>
<evidence type="ECO:0000256" key="3">
    <source>
        <dbReference type="ARBA" id="ARBA00022448"/>
    </source>
</evidence>
<feature type="region of interest" description="Disordered" evidence="8">
    <location>
        <begin position="1"/>
        <end position="118"/>
    </location>
</feature>
<dbReference type="OrthoDB" id="9809646at2"/>
<feature type="domain" description="Cation efflux protein cytoplasmic" evidence="11">
    <location>
        <begin position="322"/>
        <end position="393"/>
    </location>
</feature>
<dbReference type="Pfam" id="PF01545">
    <property type="entry name" value="Cation_efflux"/>
    <property type="match status" value="1"/>
</dbReference>
<proteinExistence type="inferred from homology"/>
<gene>
    <name evidence="12" type="ORF">B5M42_17945</name>
</gene>
<evidence type="ECO:0000313" key="13">
    <source>
        <dbReference type="Proteomes" id="UP000298246"/>
    </source>
</evidence>
<comment type="subcellular location">
    <subcellularLocation>
        <location evidence="1">Membrane</location>
        <topology evidence="1">Multi-pass membrane protein</topology>
    </subcellularLocation>
</comment>
<evidence type="ECO:0000256" key="2">
    <source>
        <dbReference type="ARBA" id="ARBA00008873"/>
    </source>
</evidence>
<feature type="domain" description="Cation efflux protein transmembrane" evidence="10">
    <location>
        <begin position="124"/>
        <end position="315"/>
    </location>
</feature>
<dbReference type="Gene3D" id="1.20.1510.10">
    <property type="entry name" value="Cation efflux protein transmembrane domain"/>
    <property type="match status" value="1"/>
</dbReference>
<feature type="transmembrane region" description="Helical" evidence="9">
    <location>
        <begin position="259"/>
        <end position="284"/>
    </location>
</feature>
<keyword evidence="7 9" id="KW-0472">Membrane</keyword>
<dbReference type="PANTHER" id="PTHR11562:SF17">
    <property type="entry name" value="RE54080P-RELATED"/>
    <property type="match status" value="1"/>
</dbReference>
<feature type="transmembrane region" description="Helical" evidence="9">
    <location>
        <begin position="122"/>
        <end position="142"/>
    </location>
</feature>
<dbReference type="AlphaFoldDB" id="A0A4Y8PW96"/>
<evidence type="ECO:0000256" key="9">
    <source>
        <dbReference type="SAM" id="Phobius"/>
    </source>
</evidence>
<feature type="compositionally biased region" description="Basic residues" evidence="8">
    <location>
        <begin position="96"/>
        <end position="118"/>
    </location>
</feature>
<keyword evidence="5 9" id="KW-1133">Transmembrane helix</keyword>
<evidence type="ECO:0000259" key="11">
    <source>
        <dbReference type="Pfam" id="PF16916"/>
    </source>
</evidence>
<dbReference type="Proteomes" id="UP000298246">
    <property type="component" value="Unassembled WGS sequence"/>
</dbReference>
<dbReference type="SUPFAM" id="SSF161111">
    <property type="entry name" value="Cation efflux protein transmembrane domain-like"/>
    <property type="match status" value="1"/>
</dbReference>
<feature type="transmembrane region" description="Helical" evidence="9">
    <location>
        <begin position="184"/>
        <end position="208"/>
    </location>
</feature>
<evidence type="ECO:0000313" key="12">
    <source>
        <dbReference type="EMBL" id="TFE85293.1"/>
    </source>
</evidence>
<evidence type="ECO:0000256" key="7">
    <source>
        <dbReference type="ARBA" id="ARBA00023136"/>
    </source>
</evidence>
<dbReference type="InterPro" id="IPR027470">
    <property type="entry name" value="Cation_efflux_CTD"/>
</dbReference>
<dbReference type="InterPro" id="IPR050681">
    <property type="entry name" value="CDF/SLC30A"/>
</dbReference>
<dbReference type="EMBL" id="MYFO01000027">
    <property type="protein sequence ID" value="TFE85293.1"/>
    <property type="molecule type" value="Genomic_DNA"/>
</dbReference>
<feature type="transmembrane region" description="Helical" evidence="9">
    <location>
        <begin position="220"/>
        <end position="238"/>
    </location>
</feature>
<dbReference type="InterPro" id="IPR058533">
    <property type="entry name" value="Cation_efflux_TM"/>
</dbReference>
<accession>A0A4Y8PW96</accession>
<evidence type="ECO:0000256" key="4">
    <source>
        <dbReference type="ARBA" id="ARBA00022692"/>
    </source>
</evidence>
<sequence length="403" mass="44022">MYWAHDRGANGGADRESDHRLDQCHDDVQGRDKDDAHAKGCNDSHGHHDSHNHSHDDSHGHNHSHGHNDRHNHGHSHGHNDGYKDRHNHGHNDRHNHGHSHGHGHGHGHHHHHGHRGNKRGLAMALGITLVIMLVEFIGGLATDSLALLSDSGHMLSDAGALALSLLALWFAGKPASPQRTFGFHRFEILAACLNALMLFIIAGFIIWEAIGRFMEPPKVASGPMMLVASVGLIANLLSMWSLMKQGDVHGNMNIRSAYLHVIGDALGSVGALLAGGLMLLFGWYVADPIISVVVALLILKSAWSVLKMSVHILMEGAPVSVNCSEVQQALEGIEGVLDVHDLHIWTITSGLDSLSCHVRIEDSHNGQHILQKAIELLEQRFSITHATIQVETSLTRHGEFKV</sequence>
<evidence type="ECO:0000256" key="5">
    <source>
        <dbReference type="ARBA" id="ARBA00022989"/>
    </source>
</evidence>
<protein>
    <submittedName>
        <fullName evidence="12">Cation transporter</fullName>
    </submittedName>
</protein>
<reference evidence="12 13" key="1">
    <citation type="submission" date="2017-03" db="EMBL/GenBank/DDBJ databases">
        <title>Isolation of Levoglucosan Utilizing Bacteria.</title>
        <authorList>
            <person name="Arya A.S."/>
        </authorList>
    </citation>
    <scope>NUCLEOTIDE SEQUENCE [LARGE SCALE GENOMIC DNA]</scope>
    <source>
        <strain evidence="12 13">MEC069</strain>
    </source>
</reference>
<keyword evidence="6" id="KW-0406">Ion transport</keyword>
<dbReference type="PANTHER" id="PTHR11562">
    <property type="entry name" value="CATION EFFLUX PROTEIN/ ZINC TRANSPORTER"/>
    <property type="match status" value="1"/>
</dbReference>
<keyword evidence="13" id="KW-1185">Reference proteome</keyword>
<feature type="transmembrane region" description="Helical" evidence="9">
    <location>
        <begin position="290"/>
        <end position="307"/>
    </location>
</feature>
<evidence type="ECO:0000256" key="1">
    <source>
        <dbReference type="ARBA" id="ARBA00004141"/>
    </source>
</evidence>
<dbReference type="SUPFAM" id="SSF160240">
    <property type="entry name" value="Cation efflux protein cytoplasmic domain-like"/>
    <property type="match status" value="1"/>
</dbReference>
<evidence type="ECO:0000256" key="6">
    <source>
        <dbReference type="ARBA" id="ARBA00023065"/>
    </source>
</evidence>
<comment type="similarity">
    <text evidence="2">Belongs to the cation diffusion facilitator (CDF) transporter (TC 2.A.4) family. SLC30A subfamily.</text>
</comment>
<name>A0A4Y8PW96_9BACL</name>
<dbReference type="InterPro" id="IPR036837">
    <property type="entry name" value="Cation_efflux_CTD_sf"/>
</dbReference>
<dbReference type="InterPro" id="IPR002524">
    <property type="entry name" value="Cation_efflux"/>
</dbReference>
<dbReference type="NCBIfam" id="TIGR01297">
    <property type="entry name" value="CDF"/>
    <property type="match status" value="1"/>
</dbReference>
<feature type="compositionally biased region" description="Basic and acidic residues" evidence="8">
    <location>
        <begin position="78"/>
        <end position="95"/>
    </location>
</feature>
<keyword evidence="4 9" id="KW-0812">Transmembrane</keyword>
<dbReference type="GO" id="GO:0005886">
    <property type="term" value="C:plasma membrane"/>
    <property type="evidence" value="ECO:0007669"/>
    <property type="project" value="TreeGrafter"/>
</dbReference>
<feature type="transmembrane region" description="Helical" evidence="9">
    <location>
        <begin position="154"/>
        <end position="172"/>
    </location>
</feature>
<feature type="compositionally biased region" description="Basic and acidic residues" evidence="8">
    <location>
        <begin position="1"/>
        <end position="71"/>
    </location>
</feature>
<dbReference type="InterPro" id="IPR027469">
    <property type="entry name" value="Cation_efflux_TMD_sf"/>
</dbReference>
<organism evidence="12 13">
    <name type="scientific">Paenibacillus athensensis</name>
    <dbReference type="NCBI Taxonomy" id="1967502"/>
    <lineage>
        <taxon>Bacteria</taxon>
        <taxon>Bacillati</taxon>
        <taxon>Bacillota</taxon>
        <taxon>Bacilli</taxon>
        <taxon>Bacillales</taxon>
        <taxon>Paenibacillaceae</taxon>
        <taxon>Paenibacillus</taxon>
    </lineage>
</organism>
<comment type="caution">
    <text evidence="12">The sequence shown here is derived from an EMBL/GenBank/DDBJ whole genome shotgun (WGS) entry which is preliminary data.</text>
</comment>
<evidence type="ECO:0000259" key="10">
    <source>
        <dbReference type="Pfam" id="PF01545"/>
    </source>
</evidence>